<reference evidence="3" key="1">
    <citation type="submission" date="2020-02" db="EMBL/GenBank/DDBJ databases">
        <authorList>
            <person name="Meier V. D."/>
        </authorList>
    </citation>
    <scope>NUCLEOTIDE SEQUENCE</scope>
    <source>
        <strain evidence="3">AVDCRST_MAG54</strain>
    </source>
</reference>
<feature type="region of interest" description="Disordered" evidence="1">
    <location>
        <begin position="1"/>
        <end position="32"/>
    </location>
</feature>
<protein>
    <submittedName>
        <fullName evidence="3">Uncharacterized protein</fullName>
    </submittedName>
</protein>
<dbReference type="EMBL" id="CADCTH010000414">
    <property type="protein sequence ID" value="CAA9275366.1"/>
    <property type="molecule type" value="Genomic_DNA"/>
</dbReference>
<keyword evidence="2" id="KW-0812">Transmembrane</keyword>
<gene>
    <name evidence="3" type="ORF">AVDCRST_MAG54-3243</name>
</gene>
<proteinExistence type="predicted"/>
<dbReference type="AlphaFoldDB" id="A0A6J4JAZ7"/>
<sequence length="154" mass="14957">MTAAVVDDRPDAPPLAEAASGPGTGPAPAPSASDRLRALAVNMIDRLAAAATAKVEEASDRLGDMAADAAKGALDGAGAGKGVFANAMIQGAIAKLQGGNPVWAAIKGGVSAMSPTTKALLGLLLILVAVLSPVLLIVLALVLLIAAIVGAFSG</sequence>
<evidence type="ECO:0000256" key="2">
    <source>
        <dbReference type="SAM" id="Phobius"/>
    </source>
</evidence>
<accession>A0A6J4JAZ7</accession>
<evidence type="ECO:0000313" key="3">
    <source>
        <dbReference type="EMBL" id="CAA9275366.1"/>
    </source>
</evidence>
<feature type="compositionally biased region" description="Basic and acidic residues" evidence="1">
    <location>
        <begin position="1"/>
        <end position="11"/>
    </location>
</feature>
<feature type="transmembrane region" description="Helical" evidence="2">
    <location>
        <begin position="119"/>
        <end position="152"/>
    </location>
</feature>
<keyword evidence="2" id="KW-1133">Transmembrane helix</keyword>
<organism evidence="3">
    <name type="scientific">uncultured Actinomycetospora sp</name>
    <dbReference type="NCBI Taxonomy" id="1135996"/>
    <lineage>
        <taxon>Bacteria</taxon>
        <taxon>Bacillati</taxon>
        <taxon>Actinomycetota</taxon>
        <taxon>Actinomycetes</taxon>
        <taxon>Pseudonocardiales</taxon>
        <taxon>Pseudonocardiaceae</taxon>
        <taxon>Actinomycetospora</taxon>
        <taxon>environmental samples</taxon>
    </lineage>
</organism>
<evidence type="ECO:0000256" key="1">
    <source>
        <dbReference type="SAM" id="MobiDB-lite"/>
    </source>
</evidence>
<name>A0A6J4JAZ7_9PSEU</name>
<keyword evidence="2" id="KW-0472">Membrane</keyword>